<organism evidence="1 2">
    <name type="scientific">Blastococcus aggregatus</name>
    <dbReference type="NCBI Taxonomy" id="38502"/>
    <lineage>
        <taxon>Bacteria</taxon>
        <taxon>Bacillati</taxon>
        <taxon>Actinomycetota</taxon>
        <taxon>Actinomycetes</taxon>
        <taxon>Geodermatophilales</taxon>
        <taxon>Geodermatophilaceae</taxon>
        <taxon>Blastococcus</taxon>
    </lineage>
</organism>
<dbReference type="EMBL" id="OBQI01000003">
    <property type="protein sequence ID" value="SOC49963.1"/>
    <property type="molecule type" value="Genomic_DNA"/>
</dbReference>
<dbReference type="AlphaFoldDB" id="A0A285V7G9"/>
<dbReference type="Proteomes" id="UP000219435">
    <property type="component" value="Unassembled WGS sequence"/>
</dbReference>
<gene>
    <name evidence="1" type="ORF">SAMN05660748_2699</name>
</gene>
<evidence type="ECO:0000313" key="2">
    <source>
        <dbReference type="Proteomes" id="UP000219435"/>
    </source>
</evidence>
<dbReference type="OrthoDB" id="5188858at2"/>
<proteinExistence type="predicted"/>
<reference evidence="2" key="1">
    <citation type="submission" date="2017-08" db="EMBL/GenBank/DDBJ databases">
        <authorList>
            <person name="Varghese N."/>
            <person name="Submissions S."/>
        </authorList>
    </citation>
    <scope>NUCLEOTIDE SEQUENCE [LARGE SCALE GENOMIC DNA]</scope>
    <source>
        <strain evidence="2">DSM 4725</strain>
    </source>
</reference>
<evidence type="ECO:0000313" key="1">
    <source>
        <dbReference type="EMBL" id="SOC49963.1"/>
    </source>
</evidence>
<dbReference type="RefSeq" id="WP_097195462.1">
    <property type="nucleotide sequence ID" value="NZ_OBQI01000003.1"/>
</dbReference>
<accession>A0A285V7G9</accession>
<sequence>MRVYTGEQILYDYQCYTAQHGMLRRMARALTADQESTNLYVRYAHDGCSAVWIRVPDEEAANRAVSHLAGTQSLYFRYYGRCRQREIIVRRPTS</sequence>
<name>A0A285V7G9_9ACTN</name>
<protein>
    <submittedName>
        <fullName evidence="1">Uncharacterized protein</fullName>
    </submittedName>
</protein>
<keyword evidence="2" id="KW-1185">Reference proteome</keyword>